<feature type="signal peptide" evidence="3">
    <location>
        <begin position="1"/>
        <end position="40"/>
    </location>
</feature>
<feature type="compositionally biased region" description="Low complexity" evidence="1">
    <location>
        <begin position="68"/>
        <end position="83"/>
    </location>
</feature>
<proteinExistence type="predicted"/>
<evidence type="ECO:0000313" key="4">
    <source>
        <dbReference type="EMBL" id="KAL1023731.1"/>
    </source>
</evidence>
<evidence type="ECO:0008006" key="6">
    <source>
        <dbReference type="Google" id="ProtNLM"/>
    </source>
</evidence>
<feature type="chain" id="PRO_5044855854" description="Transmembrane protein 154" evidence="3">
    <location>
        <begin position="41"/>
        <end position="208"/>
    </location>
</feature>
<feature type="region of interest" description="Disordered" evidence="1">
    <location>
        <begin position="144"/>
        <end position="171"/>
    </location>
</feature>
<dbReference type="AlphaFoldDB" id="A0ABD0YCP4"/>
<dbReference type="Pfam" id="PF15102">
    <property type="entry name" value="TMEM154"/>
    <property type="match status" value="1"/>
</dbReference>
<gene>
    <name evidence="4" type="ORF">UPYG_G00045290</name>
</gene>
<organism evidence="4 5">
    <name type="scientific">Umbra pygmaea</name>
    <name type="common">Eastern mudminnow</name>
    <dbReference type="NCBI Taxonomy" id="75934"/>
    <lineage>
        <taxon>Eukaryota</taxon>
        <taxon>Metazoa</taxon>
        <taxon>Chordata</taxon>
        <taxon>Craniata</taxon>
        <taxon>Vertebrata</taxon>
        <taxon>Euteleostomi</taxon>
        <taxon>Actinopterygii</taxon>
        <taxon>Neopterygii</taxon>
        <taxon>Teleostei</taxon>
        <taxon>Protacanthopterygii</taxon>
        <taxon>Esociformes</taxon>
        <taxon>Umbridae</taxon>
        <taxon>Umbra</taxon>
    </lineage>
</organism>
<evidence type="ECO:0000256" key="2">
    <source>
        <dbReference type="SAM" id="Phobius"/>
    </source>
</evidence>
<dbReference type="PANTHER" id="PTHR36526:SF1">
    <property type="entry name" value="TRANSMEMBRANE PROTEIN 154"/>
    <property type="match status" value="1"/>
</dbReference>
<reference evidence="4 5" key="1">
    <citation type="submission" date="2024-06" db="EMBL/GenBank/DDBJ databases">
        <authorList>
            <person name="Pan Q."/>
            <person name="Wen M."/>
            <person name="Jouanno E."/>
            <person name="Zahm M."/>
            <person name="Klopp C."/>
            <person name="Cabau C."/>
            <person name="Louis A."/>
            <person name="Berthelot C."/>
            <person name="Parey E."/>
            <person name="Roest Crollius H."/>
            <person name="Montfort J."/>
            <person name="Robinson-Rechavi M."/>
            <person name="Bouchez O."/>
            <person name="Lampietro C."/>
            <person name="Lopez Roques C."/>
            <person name="Donnadieu C."/>
            <person name="Postlethwait J."/>
            <person name="Bobe J."/>
            <person name="Verreycken H."/>
            <person name="Guiguen Y."/>
        </authorList>
    </citation>
    <scope>NUCLEOTIDE SEQUENCE [LARGE SCALE GENOMIC DNA]</scope>
    <source>
        <strain evidence="4">Up_M1</strain>
        <tissue evidence="4">Testis</tissue>
    </source>
</reference>
<accession>A0ABD0YCP4</accession>
<dbReference type="InterPro" id="IPR053087">
    <property type="entry name" value="TMEM154-like"/>
</dbReference>
<keyword evidence="2" id="KW-0472">Membrane</keyword>
<evidence type="ECO:0000256" key="3">
    <source>
        <dbReference type="SAM" id="SignalP"/>
    </source>
</evidence>
<comment type="caution">
    <text evidence="4">The sequence shown here is derived from an EMBL/GenBank/DDBJ whole genome shotgun (WGS) entry which is preliminary data.</text>
</comment>
<keyword evidence="5" id="KW-1185">Reference proteome</keyword>
<sequence>MSVAAPTHGNTRRRGHMEMTTLQLLFLLALAASLPGTVFCQDDEVTELLVNEISENQDPNDVEPTEQDTSVDNVSDSTTTDIVPTDVLAEHSQDDETSGDGTDTPSEKPWEESLSPVLILVPILLVLVIVVMVVGGIMITRRWDQKGNRNPDNDQNHEDTFLHGNGTEKIPMPMFEEDVPSVLELEMEDMEQWMNNDGADQIDSGQEI</sequence>
<dbReference type="InterPro" id="IPR028064">
    <property type="entry name" value="TMEM154"/>
</dbReference>
<keyword evidence="2" id="KW-0812">Transmembrane</keyword>
<feature type="region of interest" description="Disordered" evidence="1">
    <location>
        <begin position="54"/>
        <end position="111"/>
    </location>
</feature>
<dbReference type="Proteomes" id="UP001557470">
    <property type="component" value="Unassembled WGS sequence"/>
</dbReference>
<dbReference type="EMBL" id="JAGEUA010000001">
    <property type="protein sequence ID" value="KAL1023731.1"/>
    <property type="molecule type" value="Genomic_DNA"/>
</dbReference>
<evidence type="ECO:0000256" key="1">
    <source>
        <dbReference type="SAM" id="MobiDB-lite"/>
    </source>
</evidence>
<feature type="transmembrane region" description="Helical" evidence="2">
    <location>
        <begin position="117"/>
        <end position="139"/>
    </location>
</feature>
<keyword evidence="2" id="KW-1133">Transmembrane helix</keyword>
<protein>
    <recommendedName>
        <fullName evidence="6">Transmembrane protein 154</fullName>
    </recommendedName>
</protein>
<keyword evidence="3" id="KW-0732">Signal</keyword>
<feature type="compositionally biased region" description="Basic and acidic residues" evidence="1">
    <location>
        <begin position="144"/>
        <end position="161"/>
    </location>
</feature>
<evidence type="ECO:0000313" key="5">
    <source>
        <dbReference type="Proteomes" id="UP001557470"/>
    </source>
</evidence>
<dbReference type="PANTHER" id="PTHR36526">
    <property type="entry name" value="TRANSMEMBRANE PROTEIN 154"/>
    <property type="match status" value="1"/>
</dbReference>
<name>A0ABD0YCP4_UMBPY</name>